<dbReference type="Gene3D" id="1.20.1510.10">
    <property type="entry name" value="Cation efflux protein transmembrane domain"/>
    <property type="match status" value="1"/>
</dbReference>
<evidence type="ECO:0000256" key="2">
    <source>
        <dbReference type="ARBA" id="ARBA00008114"/>
    </source>
</evidence>
<dbReference type="RefSeq" id="WP_092478157.1">
    <property type="nucleotide sequence ID" value="NZ_FOHN01000015.1"/>
</dbReference>
<evidence type="ECO:0000313" key="11">
    <source>
        <dbReference type="Proteomes" id="UP000199800"/>
    </source>
</evidence>
<dbReference type="OrthoDB" id="9806522at2"/>
<gene>
    <name evidence="10" type="ORF">SAMN04487772_11533</name>
</gene>
<comment type="subcellular location">
    <subcellularLocation>
        <location evidence="1">Membrane</location>
        <topology evidence="1">Multi-pass membrane protein</topology>
    </subcellularLocation>
</comment>
<keyword evidence="4 7" id="KW-0812">Transmembrane</keyword>
<organism evidence="10 11">
    <name type="scientific">[Clostridium] polysaccharolyticum</name>
    <dbReference type="NCBI Taxonomy" id="29364"/>
    <lineage>
        <taxon>Bacteria</taxon>
        <taxon>Bacillati</taxon>
        <taxon>Bacillota</taxon>
        <taxon>Clostridia</taxon>
        <taxon>Lachnospirales</taxon>
        <taxon>Lachnospiraceae</taxon>
    </lineage>
</organism>
<dbReference type="AlphaFoldDB" id="A0A1I0DLD6"/>
<comment type="similarity">
    <text evidence="2">Belongs to the cation diffusion facilitator (CDF) transporter (TC 2.A.4) family.</text>
</comment>
<dbReference type="InterPro" id="IPR050291">
    <property type="entry name" value="CDF_Transporter"/>
</dbReference>
<feature type="transmembrane region" description="Helical" evidence="7">
    <location>
        <begin position="84"/>
        <end position="109"/>
    </location>
</feature>
<dbReference type="GO" id="GO:0008324">
    <property type="term" value="F:monoatomic cation transmembrane transporter activity"/>
    <property type="evidence" value="ECO:0007669"/>
    <property type="project" value="InterPro"/>
</dbReference>
<keyword evidence="3" id="KW-0813">Transport</keyword>
<proteinExistence type="inferred from homology"/>
<reference evidence="10 11" key="1">
    <citation type="submission" date="2016-10" db="EMBL/GenBank/DDBJ databases">
        <authorList>
            <person name="de Groot N.N."/>
        </authorList>
    </citation>
    <scope>NUCLEOTIDE SEQUENCE [LARGE SCALE GENOMIC DNA]</scope>
    <source>
        <strain evidence="10 11">DSM 1801</strain>
    </source>
</reference>
<feature type="transmembrane region" description="Helical" evidence="7">
    <location>
        <begin position="20"/>
        <end position="37"/>
    </location>
</feature>
<evidence type="ECO:0000256" key="6">
    <source>
        <dbReference type="ARBA" id="ARBA00023136"/>
    </source>
</evidence>
<dbReference type="Pfam" id="PF16916">
    <property type="entry name" value="ZT_dimer"/>
    <property type="match status" value="1"/>
</dbReference>
<dbReference type="PANTHER" id="PTHR43840:SF15">
    <property type="entry name" value="MITOCHONDRIAL METAL TRANSPORTER 1-RELATED"/>
    <property type="match status" value="1"/>
</dbReference>
<evidence type="ECO:0000256" key="1">
    <source>
        <dbReference type="ARBA" id="ARBA00004141"/>
    </source>
</evidence>
<evidence type="ECO:0000259" key="8">
    <source>
        <dbReference type="Pfam" id="PF01545"/>
    </source>
</evidence>
<keyword evidence="11" id="KW-1185">Reference proteome</keyword>
<dbReference type="NCBIfam" id="TIGR01297">
    <property type="entry name" value="CDF"/>
    <property type="match status" value="1"/>
</dbReference>
<dbReference type="SUPFAM" id="SSF160240">
    <property type="entry name" value="Cation efflux protein cytoplasmic domain-like"/>
    <property type="match status" value="1"/>
</dbReference>
<dbReference type="FunFam" id="1.20.1510.10:FF:000006">
    <property type="entry name" value="Divalent cation efflux transporter"/>
    <property type="match status" value="1"/>
</dbReference>
<dbReference type="SUPFAM" id="SSF161111">
    <property type="entry name" value="Cation efflux protein transmembrane domain-like"/>
    <property type="match status" value="1"/>
</dbReference>
<dbReference type="Gene3D" id="3.30.70.1350">
    <property type="entry name" value="Cation efflux protein, cytoplasmic domain"/>
    <property type="match status" value="1"/>
</dbReference>
<dbReference type="Proteomes" id="UP000199800">
    <property type="component" value="Unassembled WGS sequence"/>
</dbReference>
<feature type="domain" description="Cation efflux protein cytoplasmic" evidence="9">
    <location>
        <begin position="216"/>
        <end position="293"/>
    </location>
</feature>
<protein>
    <submittedName>
        <fullName evidence="10">Cation diffusion facilitator family transporter</fullName>
    </submittedName>
</protein>
<dbReference type="STRING" id="29364.SAMN04487772_11533"/>
<dbReference type="GO" id="GO:0016020">
    <property type="term" value="C:membrane"/>
    <property type="evidence" value="ECO:0007669"/>
    <property type="project" value="UniProtKB-SubCell"/>
</dbReference>
<evidence type="ECO:0000259" key="9">
    <source>
        <dbReference type="Pfam" id="PF16916"/>
    </source>
</evidence>
<evidence type="ECO:0000256" key="3">
    <source>
        <dbReference type="ARBA" id="ARBA00022448"/>
    </source>
</evidence>
<feature type="domain" description="Cation efflux protein transmembrane" evidence="8">
    <location>
        <begin position="20"/>
        <end position="210"/>
    </location>
</feature>
<evidence type="ECO:0000256" key="5">
    <source>
        <dbReference type="ARBA" id="ARBA00022989"/>
    </source>
</evidence>
<evidence type="ECO:0000256" key="4">
    <source>
        <dbReference type="ARBA" id="ARBA00022692"/>
    </source>
</evidence>
<sequence length="301" mass="32668">MTSQKREAERIAMKVSRNTIIGNFMLSVLKFGCGFFGKSSAMLSDAVHSASDVLSTIVVMIGVKLSNKESDKKHPYGHERLECIAAIILGIILFATGAGIAVSGIQKIWFKGTEIAVPKGTTLWAAGISIAVKEVMYWYTKLAADKIHSDALLADAWHHRSDALSSVGSLIGIAGAKLGYPVCDPITCVIIAGVIVKAAAGIIINSFRKMVDESCDDTLVSSMKNMILEQEGVLGIDEMKTRMFGAKIYVDIDIAADGEISLDQAHKIAEKVHDTVEEQFPDVKHCMVHVSPYLFHTKEKK</sequence>
<dbReference type="InterPro" id="IPR058533">
    <property type="entry name" value="Cation_efflux_TM"/>
</dbReference>
<dbReference type="InterPro" id="IPR002524">
    <property type="entry name" value="Cation_efflux"/>
</dbReference>
<dbReference type="EMBL" id="FOHN01000015">
    <property type="protein sequence ID" value="SET32987.1"/>
    <property type="molecule type" value="Genomic_DNA"/>
</dbReference>
<name>A0A1I0DLD6_9FIRM</name>
<evidence type="ECO:0000313" key="10">
    <source>
        <dbReference type="EMBL" id="SET32987.1"/>
    </source>
</evidence>
<accession>A0A1I0DLD6</accession>
<dbReference type="Pfam" id="PF01545">
    <property type="entry name" value="Cation_efflux"/>
    <property type="match status" value="1"/>
</dbReference>
<dbReference type="InterPro" id="IPR036837">
    <property type="entry name" value="Cation_efflux_CTD_sf"/>
</dbReference>
<keyword evidence="6 7" id="KW-0472">Membrane</keyword>
<dbReference type="InterPro" id="IPR027470">
    <property type="entry name" value="Cation_efflux_CTD"/>
</dbReference>
<dbReference type="PANTHER" id="PTHR43840">
    <property type="entry name" value="MITOCHONDRIAL METAL TRANSPORTER 1-RELATED"/>
    <property type="match status" value="1"/>
</dbReference>
<dbReference type="InterPro" id="IPR027469">
    <property type="entry name" value="Cation_efflux_TMD_sf"/>
</dbReference>
<keyword evidence="5 7" id="KW-1133">Transmembrane helix</keyword>
<evidence type="ECO:0000256" key="7">
    <source>
        <dbReference type="SAM" id="Phobius"/>
    </source>
</evidence>